<dbReference type="InterPro" id="IPR051604">
    <property type="entry name" value="Ergot_Alk_Oxidoreductase"/>
</dbReference>
<proteinExistence type="predicted"/>
<dbReference type="PANTHER" id="PTHR43162:SF1">
    <property type="entry name" value="PRESTALK A DIFFERENTIATION PROTEIN A"/>
    <property type="match status" value="1"/>
</dbReference>
<dbReference type="RefSeq" id="WP_345489350.1">
    <property type="nucleotide sequence ID" value="NZ_BAAAWU010000001.1"/>
</dbReference>
<dbReference type="Proteomes" id="UP001589716">
    <property type="component" value="Unassembled WGS sequence"/>
</dbReference>
<feature type="domain" description="NAD(P)-binding" evidence="1">
    <location>
        <begin position="8"/>
        <end position="141"/>
    </location>
</feature>
<sequence length="259" mass="28629">MQPFLVTGGTGKLGRAVVRRLHDGHREIRVLSRRAQPPGTPASHRRVVGDLRTGQGLDAALRGVGTVVHCATTYGKEDITTTRNLIDAALRSGSDPHLVYVSVVGVDVIPVPYYRHKLEAERMIARSGLPWTVQRATQFHDLVASFFAWQRWSPLTLTLQRFRFQPIDVRDVADRLARLAVGDPAGRAPDIGGPRVRTMRELATAHNKAHGLRRRVVSLRVPGRIARGFTEGANLAPHHAIGTVTFDDFLVEQRKDNGT</sequence>
<keyword evidence="3" id="KW-1185">Reference proteome</keyword>
<dbReference type="InterPro" id="IPR036291">
    <property type="entry name" value="NAD(P)-bd_dom_sf"/>
</dbReference>
<evidence type="ECO:0000313" key="2">
    <source>
        <dbReference type="EMBL" id="MFB9554087.1"/>
    </source>
</evidence>
<name>A0ABV5QKQ2_9ACTN</name>
<accession>A0ABV5QKQ2</accession>
<evidence type="ECO:0000259" key="1">
    <source>
        <dbReference type="Pfam" id="PF13460"/>
    </source>
</evidence>
<dbReference type="SUPFAM" id="SSF51735">
    <property type="entry name" value="NAD(P)-binding Rossmann-fold domains"/>
    <property type="match status" value="1"/>
</dbReference>
<reference evidence="2 3" key="1">
    <citation type="submission" date="2024-09" db="EMBL/GenBank/DDBJ databases">
        <authorList>
            <person name="Sun Q."/>
            <person name="Mori K."/>
        </authorList>
    </citation>
    <scope>NUCLEOTIDE SEQUENCE [LARGE SCALE GENOMIC DNA]</scope>
    <source>
        <strain evidence="2 3">JCM 4414</strain>
    </source>
</reference>
<gene>
    <name evidence="2" type="ORF">ACFFTP_07700</name>
</gene>
<dbReference type="Pfam" id="PF13460">
    <property type="entry name" value="NAD_binding_10"/>
    <property type="match status" value="1"/>
</dbReference>
<dbReference type="EMBL" id="JBHMCT010000006">
    <property type="protein sequence ID" value="MFB9554087.1"/>
    <property type="molecule type" value="Genomic_DNA"/>
</dbReference>
<dbReference type="PANTHER" id="PTHR43162">
    <property type="match status" value="1"/>
</dbReference>
<evidence type="ECO:0000313" key="3">
    <source>
        <dbReference type="Proteomes" id="UP001589716"/>
    </source>
</evidence>
<protein>
    <submittedName>
        <fullName evidence="2">SDR family oxidoreductase</fullName>
    </submittedName>
</protein>
<dbReference type="Gene3D" id="3.40.50.720">
    <property type="entry name" value="NAD(P)-binding Rossmann-like Domain"/>
    <property type="match status" value="1"/>
</dbReference>
<dbReference type="InterPro" id="IPR016040">
    <property type="entry name" value="NAD(P)-bd_dom"/>
</dbReference>
<organism evidence="2 3">
    <name type="scientific">Streptomyces roseoviridis</name>
    <dbReference type="NCBI Taxonomy" id="67361"/>
    <lineage>
        <taxon>Bacteria</taxon>
        <taxon>Bacillati</taxon>
        <taxon>Actinomycetota</taxon>
        <taxon>Actinomycetes</taxon>
        <taxon>Kitasatosporales</taxon>
        <taxon>Streptomycetaceae</taxon>
        <taxon>Streptomyces</taxon>
    </lineage>
</organism>
<comment type="caution">
    <text evidence="2">The sequence shown here is derived from an EMBL/GenBank/DDBJ whole genome shotgun (WGS) entry which is preliminary data.</text>
</comment>